<dbReference type="InterPro" id="IPR028939">
    <property type="entry name" value="P5C_Rdtase_cat_N"/>
</dbReference>
<dbReference type="EC" id="1.5.1.2" evidence="9 10"/>
<dbReference type="InterPro" id="IPR036291">
    <property type="entry name" value="NAD(P)-bd_dom_sf"/>
</dbReference>
<comment type="function">
    <text evidence="8 9">Catalyzes the reduction of 1-pyrroline-5-carboxylate (PCA) to L-proline.</text>
</comment>
<dbReference type="Gene3D" id="3.40.50.720">
    <property type="entry name" value="NAD(P)-binding Rossmann-like Domain"/>
    <property type="match status" value="1"/>
</dbReference>
<evidence type="ECO:0000256" key="10">
    <source>
        <dbReference type="NCBIfam" id="TIGR00112"/>
    </source>
</evidence>
<feature type="domain" description="Pyrroline-5-carboxylate reductase catalytic N-terminal" evidence="12">
    <location>
        <begin position="6"/>
        <end position="101"/>
    </location>
</feature>
<dbReference type="GO" id="GO:0004735">
    <property type="term" value="F:pyrroline-5-carboxylate reductase activity"/>
    <property type="evidence" value="ECO:0007669"/>
    <property type="project" value="UniProtKB-UniRule"/>
</dbReference>
<dbReference type="FunFam" id="3.40.50.720:FF:000190">
    <property type="entry name" value="Pyrroline-5-carboxylate reductase"/>
    <property type="match status" value="1"/>
</dbReference>
<evidence type="ECO:0000256" key="5">
    <source>
        <dbReference type="ARBA" id="ARBA00022650"/>
    </source>
</evidence>
<evidence type="ECO:0000256" key="9">
    <source>
        <dbReference type="HAMAP-Rule" id="MF_01925"/>
    </source>
</evidence>
<evidence type="ECO:0000313" key="14">
    <source>
        <dbReference type="EMBL" id="SFL73511.1"/>
    </source>
</evidence>
<dbReference type="RefSeq" id="WP_090936229.1">
    <property type="nucleotide sequence ID" value="NZ_FOTS01000015.1"/>
</dbReference>
<dbReference type="Pfam" id="PF03807">
    <property type="entry name" value="F420_oxidored"/>
    <property type="match status" value="1"/>
</dbReference>
<keyword evidence="7 9" id="KW-0560">Oxidoreductase</keyword>
<evidence type="ECO:0000256" key="11">
    <source>
        <dbReference type="PIRSR" id="PIRSR000193-1"/>
    </source>
</evidence>
<sequence>MLKNKKIGFIGSGAMAEALIDGILKANLVTPSQIIVNDISQNRLDHMTGKFGVLTTLSIKDTVKAADILFLTVKPQIINGVLDAIAPLLSPTTLVVSIAAGITIGILESKLVRIPIVRVMPNTPVAVGEGMSVLALGHYAGEENGELVLTIFSSVGRAIIMDENAMDAVTGLSGSGPGYVFVLIDALTDAGVRVGLSRQNSLVMAAQTLLGAAKMVLETGEHPAKLRDMVTSPGGTAIAGIHVLEQKGVRAALIDAVQAATKRSQEMGKKSHG</sequence>
<comment type="catalytic activity">
    <reaction evidence="9">
        <text>L-proline + NADP(+) = (S)-1-pyrroline-5-carboxylate + NADPH + 2 H(+)</text>
        <dbReference type="Rhea" id="RHEA:14109"/>
        <dbReference type="ChEBI" id="CHEBI:15378"/>
        <dbReference type="ChEBI" id="CHEBI:17388"/>
        <dbReference type="ChEBI" id="CHEBI:57783"/>
        <dbReference type="ChEBI" id="CHEBI:58349"/>
        <dbReference type="ChEBI" id="CHEBI:60039"/>
        <dbReference type="EC" id="1.5.1.2"/>
    </reaction>
</comment>
<evidence type="ECO:0000313" key="15">
    <source>
        <dbReference type="Proteomes" id="UP000199520"/>
    </source>
</evidence>
<feature type="domain" description="Pyrroline-5-carboxylate reductase dimerisation" evidence="13">
    <location>
        <begin position="163"/>
        <end position="267"/>
    </location>
</feature>
<keyword evidence="6 9" id="KW-0521">NADP</keyword>
<dbReference type="NCBIfam" id="TIGR00112">
    <property type="entry name" value="proC"/>
    <property type="match status" value="1"/>
</dbReference>
<evidence type="ECO:0000259" key="12">
    <source>
        <dbReference type="Pfam" id="PF03807"/>
    </source>
</evidence>
<evidence type="ECO:0000259" key="13">
    <source>
        <dbReference type="Pfam" id="PF14748"/>
    </source>
</evidence>
<evidence type="ECO:0000256" key="7">
    <source>
        <dbReference type="ARBA" id="ARBA00023002"/>
    </source>
</evidence>
<proteinExistence type="inferred from homology"/>
<dbReference type="PANTHER" id="PTHR11645:SF0">
    <property type="entry name" value="PYRROLINE-5-CARBOXYLATE REDUCTASE 3"/>
    <property type="match status" value="1"/>
</dbReference>
<dbReference type="OrthoDB" id="9805754at2"/>
<dbReference type="InterPro" id="IPR008927">
    <property type="entry name" value="6-PGluconate_DH-like_C_sf"/>
</dbReference>
<dbReference type="GO" id="GO:0005737">
    <property type="term" value="C:cytoplasm"/>
    <property type="evidence" value="ECO:0007669"/>
    <property type="project" value="UniProtKB-SubCell"/>
</dbReference>
<protein>
    <recommendedName>
        <fullName evidence="9 10">Pyrroline-5-carboxylate reductase</fullName>
        <shortName evidence="9">P5C reductase</shortName>
        <shortName evidence="9">P5CR</shortName>
        <ecNumber evidence="9 10">1.5.1.2</ecNumber>
    </recommendedName>
    <alternativeName>
        <fullName evidence="9">PCA reductase</fullName>
    </alternativeName>
</protein>
<dbReference type="PIRSF" id="PIRSF000193">
    <property type="entry name" value="Pyrrol-5-carb_rd"/>
    <property type="match status" value="1"/>
</dbReference>
<dbReference type="FunFam" id="1.10.3730.10:FF:000001">
    <property type="entry name" value="Pyrroline-5-carboxylate reductase"/>
    <property type="match status" value="1"/>
</dbReference>
<dbReference type="Gene3D" id="1.10.3730.10">
    <property type="entry name" value="ProC C-terminal domain-like"/>
    <property type="match status" value="1"/>
</dbReference>
<dbReference type="UniPathway" id="UPA00098">
    <property type="reaction ID" value="UER00361"/>
</dbReference>
<accession>A0A1I4K4L9</accession>
<dbReference type="PANTHER" id="PTHR11645">
    <property type="entry name" value="PYRROLINE-5-CARBOXYLATE REDUCTASE"/>
    <property type="match status" value="1"/>
</dbReference>
<dbReference type="SUPFAM" id="SSF51735">
    <property type="entry name" value="NAD(P)-binding Rossmann-fold domains"/>
    <property type="match status" value="1"/>
</dbReference>
<dbReference type="InterPro" id="IPR000304">
    <property type="entry name" value="Pyrroline-COOH_reductase"/>
</dbReference>
<keyword evidence="4 9" id="KW-0028">Amino-acid biosynthesis</keyword>
<comment type="pathway">
    <text evidence="9">Amino-acid biosynthesis; L-proline biosynthesis; L-proline from L-glutamate 5-semialdehyde: step 1/1.</text>
</comment>
<name>A0A1I4K4L9_9FIRM</name>
<dbReference type="AlphaFoldDB" id="A0A1I4K4L9"/>
<comment type="subcellular location">
    <subcellularLocation>
        <location evidence="1 9">Cytoplasm</location>
    </subcellularLocation>
</comment>
<evidence type="ECO:0000256" key="6">
    <source>
        <dbReference type="ARBA" id="ARBA00022857"/>
    </source>
</evidence>
<evidence type="ECO:0000256" key="4">
    <source>
        <dbReference type="ARBA" id="ARBA00022605"/>
    </source>
</evidence>
<dbReference type="GO" id="GO:0055129">
    <property type="term" value="P:L-proline biosynthetic process"/>
    <property type="evidence" value="ECO:0007669"/>
    <property type="project" value="UniProtKB-UniRule"/>
</dbReference>
<keyword evidence="15" id="KW-1185">Reference proteome</keyword>
<reference evidence="15" key="1">
    <citation type="submission" date="2016-10" db="EMBL/GenBank/DDBJ databases">
        <authorList>
            <person name="Varghese N."/>
            <person name="Submissions S."/>
        </authorList>
    </citation>
    <scope>NUCLEOTIDE SEQUENCE [LARGE SCALE GENOMIC DNA]</scope>
    <source>
        <strain evidence="15">DSM 13327</strain>
    </source>
</reference>
<keyword evidence="3 9" id="KW-0963">Cytoplasm</keyword>
<organism evidence="14 15">
    <name type="scientific">Pelosinus propionicus DSM 13327</name>
    <dbReference type="NCBI Taxonomy" id="1123291"/>
    <lineage>
        <taxon>Bacteria</taxon>
        <taxon>Bacillati</taxon>
        <taxon>Bacillota</taxon>
        <taxon>Negativicutes</taxon>
        <taxon>Selenomonadales</taxon>
        <taxon>Sporomusaceae</taxon>
        <taxon>Pelosinus</taxon>
    </lineage>
</organism>
<dbReference type="HAMAP" id="MF_01925">
    <property type="entry name" value="P5C_reductase"/>
    <property type="match status" value="1"/>
</dbReference>
<evidence type="ECO:0000256" key="2">
    <source>
        <dbReference type="ARBA" id="ARBA00005525"/>
    </source>
</evidence>
<feature type="binding site" evidence="11">
    <location>
        <begin position="10"/>
        <end position="15"/>
    </location>
    <ligand>
        <name>NADP(+)</name>
        <dbReference type="ChEBI" id="CHEBI:58349"/>
    </ligand>
</feature>
<keyword evidence="5 9" id="KW-0641">Proline biosynthesis</keyword>
<dbReference type="Pfam" id="PF14748">
    <property type="entry name" value="P5CR_dimer"/>
    <property type="match status" value="1"/>
</dbReference>
<gene>
    <name evidence="9" type="primary">proC</name>
    <name evidence="14" type="ORF">SAMN04490355_1015108</name>
</gene>
<dbReference type="STRING" id="1123291.SAMN04490355_1015108"/>
<comment type="similarity">
    <text evidence="2 9">Belongs to the pyrroline-5-carboxylate reductase family.</text>
</comment>
<comment type="catalytic activity">
    <reaction evidence="9">
        <text>L-proline + NAD(+) = (S)-1-pyrroline-5-carboxylate + NADH + 2 H(+)</text>
        <dbReference type="Rhea" id="RHEA:14105"/>
        <dbReference type="ChEBI" id="CHEBI:15378"/>
        <dbReference type="ChEBI" id="CHEBI:17388"/>
        <dbReference type="ChEBI" id="CHEBI:57540"/>
        <dbReference type="ChEBI" id="CHEBI:57945"/>
        <dbReference type="ChEBI" id="CHEBI:60039"/>
        <dbReference type="EC" id="1.5.1.2"/>
    </reaction>
</comment>
<evidence type="ECO:0000256" key="1">
    <source>
        <dbReference type="ARBA" id="ARBA00004496"/>
    </source>
</evidence>
<dbReference type="EMBL" id="FOTS01000015">
    <property type="protein sequence ID" value="SFL73511.1"/>
    <property type="molecule type" value="Genomic_DNA"/>
</dbReference>
<dbReference type="InterPro" id="IPR029036">
    <property type="entry name" value="P5CR_dimer"/>
</dbReference>
<evidence type="ECO:0000256" key="8">
    <source>
        <dbReference type="ARBA" id="ARBA00058118"/>
    </source>
</evidence>
<dbReference type="SUPFAM" id="SSF48179">
    <property type="entry name" value="6-phosphogluconate dehydrogenase C-terminal domain-like"/>
    <property type="match status" value="1"/>
</dbReference>
<evidence type="ECO:0000256" key="3">
    <source>
        <dbReference type="ARBA" id="ARBA00022490"/>
    </source>
</evidence>
<dbReference type="Proteomes" id="UP000199520">
    <property type="component" value="Unassembled WGS sequence"/>
</dbReference>